<dbReference type="PIRSF" id="PIRSF001237">
    <property type="entry name" value="DHOdimr"/>
    <property type="match status" value="1"/>
</dbReference>
<dbReference type="HAMAP" id="MF_00219">
    <property type="entry name" value="PyrC_classII"/>
    <property type="match status" value="1"/>
</dbReference>
<dbReference type="InterPro" id="IPR032466">
    <property type="entry name" value="Metal_Hydrolase"/>
</dbReference>
<dbReference type="PANTHER" id="PTHR43137:SF1">
    <property type="entry name" value="DIHYDROOROTASE"/>
    <property type="match status" value="1"/>
</dbReference>
<gene>
    <name evidence="10" type="ORF">MNBD_GAMMA08-2137</name>
</gene>
<dbReference type="InterPro" id="IPR006680">
    <property type="entry name" value="Amidohydro-rel"/>
</dbReference>
<evidence type="ECO:0000256" key="7">
    <source>
        <dbReference type="ARBA" id="ARBA00022975"/>
    </source>
</evidence>
<evidence type="ECO:0000256" key="6">
    <source>
        <dbReference type="ARBA" id="ARBA00022833"/>
    </source>
</evidence>
<dbReference type="PANTHER" id="PTHR43137">
    <property type="entry name" value="DIHYDROOROTASE"/>
    <property type="match status" value="1"/>
</dbReference>
<evidence type="ECO:0000256" key="1">
    <source>
        <dbReference type="ARBA" id="ARBA00004880"/>
    </source>
</evidence>
<accession>A0A3B0XLB8</accession>
<dbReference type="InterPro" id="IPR002195">
    <property type="entry name" value="Dihydroorotase_CS"/>
</dbReference>
<keyword evidence="6" id="KW-0862">Zinc</keyword>
<dbReference type="EMBL" id="UOFH01000317">
    <property type="protein sequence ID" value="VAW65500.1"/>
    <property type="molecule type" value="Genomic_DNA"/>
</dbReference>
<proteinExistence type="inferred from homology"/>
<dbReference type="FunFam" id="3.20.20.140:FF:000006">
    <property type="entry name" value="Dihydroorotase"/>
    <property type="match status" value="1"/>
</dbReference>
<dbReference type="SUPFAM" id="SSF51556">
    <property type="entry name" value="Metallo-dependent hydrolases"/>
    <property type="match status" value="1"/>
</dbReference>
<dbReference type="GO" id="GO:0004151">
    <property type="term" value="F:dihydroorotase activity"/>
    <property type="evidence" value="ECO:0007669"/>
    <property type="project" value="UniProtKB-EC"/>
</dbReference>
<comment type="similarity">
    <text evidence="2">Belongs to the metallo-dependent hydrolases superfamily. DHOase family. Class II DHOase subfamily.</text>
</comment>
<dbReference type="EC" id="3.5.2.3" evidence="3"/>
<dbReference type="NCBIfam" id="TIGR00856">
    <property type="entry name" value="pyrC_dimer"/>
    <property type="match status" value="1"/>
</dbReference>
<reference evidence="10" key="1">
    <citation type="submission" date="2018-06" db="EMBL/GenBank/DDBJ databases">
        <authorList>
            <person name="Zhirakovskaya E."/>
        </authorList>
    </citation>
    <scope>NUCLEOTIDE SEQUENCE</scope>
</reference>
<evidence type="ECO:0000256" key="8">
    <source>
        <dbReference type="ARBA" id="ARBA00048492"/>
    </source>
</evidence>
<evidence type="ECO:0000256" key="2">
    <source>
        <dbReference type="ARBA" id="ARBA00005631"/>
    </source>
</evidence>
<evidence type="ECO:0000259" key="9">
    <source>
        <dbReference type="Pfam" id="PF01979"/>
    </source>
</evidence>
<dbReference type="UniPathway" id="UPA00070">
    <property type="reaction ID" value="UER00117"/>
</dbReference>
<name>A0A3B0XLB8_9ZZZZ</name>
<organism evidence="10">
    <name type="scientific">hydrothermal vent metagenome</name>
    <dbReference type="NCBI Taxonomy" id="652676"/>
    <lineage>
        <taxon>unclassified sequences</taxon>
        <taxon>metagenomes</taxon>
        <taxon>ecological metagenomes</taxon>
    </lineage>
</organism>
<evidence type="ECO:0000256" key="5">
    <source>
        <dbReference type="ARBA" id="ARBA00022801"/>
    </source>
</evidence>
<evidence type="ECO:0000256" key="4">
    <source>
        <dbReference type="ARBA" id="ARBA00022723"/>
    </source>
</evidence>
<dbReference type="GO" id="GO:0006207">
    <property type="term" value="P:'de novo' pyrimidine nucleobase biosynthetic process"/>
    <property type="evidence" value="ECO:0007669"/>
    <property type="project" value="TreeGrafter"/>
</dbReference>
<comment type="pathway">
    <text evidence="1">Pyrimidine metabolism; UMP biosynthesis via de novo pathway; (S)-dihydroorotate from bicarbonate: step 3/3.</text>
</comment>
<dbReference type="Gene3D" id="3.20.20.140">
    <property type="entry name" value="Metal-dependent hydrolases"/>
    <property type="match status" value="1"/>
</dbReference>
<dbReference type="PROSITE" id="PS00483">
    <property type="entry name" value="DIHYDROOROTASE_2"/>
    <property type="match status" value="1"/>
</dbReference>
<keyword evidence="7" id="KW-0665">Pyrimidine biosynthesis</keyword>
<dbReference type="Pfam" id="PF01979">
    <property type="entry name" value="Amidohydro_1"/>
    <property type="match status" value="1"/>
</dbReference>
<dbReference type="GO" id="GO:0046872">
    <property type="term" value="F:metal ion binding"/>
    <property type="evidence" value="ECO:0007669"/>
    <property type="project" value="UniProtKB-KW"/>
</dbReference>
<dbReference type="AlphaFoldDB" id="A0A3B0XLB8"/>
<keyword evidence="5 10" id="KW-0378">Hydrolase</keyword>
<dbReference type="PROSITE" id="PS00482">
    <property type="entry name" value="DIHYDROOROTASE_1"/>
    <property type="match status" value="1"/>
</dbReference>
<feature type="domain" description="Amidohydrolase-related" evidence="9">
    <location>
        <begin position="30"/>
        <end position="332"/>
    </location>
</feature>
<evidence type="ECO:0000313" key="10">
    <source>
        <dbReference type="EMBL" id="VAW65500.1"/>
    </source>
</evidence>
<comment type="catalytic activity">
    <reaction evidence="8">
        <text>(S)-dihydroorotate + H2O = N-carbamoyl-L-aspartate + H(+)</text>
        <dbReference type="Rhea" id="RHEA:24296"/>
        <dbReference type="ChEBI" id="CHEBI:15377"/>
        <dbReference type="ChEBI" id="CHEBI:15378"/>
        <dbReference type="ChEBI" id="CHEBI:30864"/>
        <dbReference type="ChEBI" id="CHEBI:32814"/>
        <dbReference type="EC" id="3.5.2.3"/>
    </reaction>
</comment>
<dbReference type="CDD" id="cd01294">
    <property type="entry name" value="DHOase"/>
    <property type="match status" value="1"/>
</dbReference>
<dbReference type="InterPro" id="IPR004721">
    <property type="entry name" value="DHOdimr"/>
</dbReference>
<protein>
    <recommendedName>
        <fullName evidence="3">dihydroorotase</fullName>
        <ecNumber evidence="3">3.5.2.3</ecNumber>
    </recommendedName>
</protein>
<dbReference type="GO" id="GO:0005829">
    <property type="term" value="C:cytosol"/>
    <property type="evidence" value="ECO:0007669"/>
    <property type="project" value="TreeGrafter"/>
</dbReference>
<evidence type="ECO:0000256" key="3">
    <source>
        <dbReference type="ARBA" id="ARBA00012860"/>
    </source>
</evidence>
<dbReference type="GO" id="GO:0044205">
    <property type="term" value="P:'de novo' UMP biosynthetic process"/>
    <property type="evidence" value="ECO:0007669"/>
    <property type="project" value="UniProtKB-UniPathway"/>
</dbReference>
<sequence>MENAGESTIIITQIDEDPIIMQLTFTQPDDWHLHLRDNEALKYTVPFTARQFSRAIIMPNLTPPSITTEQALAYRERILLAVPAAYNFQPLMTLYLTDNTPASEIEKANQSGHVVAVKLYPAGATTNSDAGVTDIKKCYKTLEALQKHNMPLLVHGEVTDSNIDIFDREKRFIDNVLIPTRHAFPELKMVFEHITTKDAVDYVLSQNANTGATITPQHLLYNRNAIFKGGIRPHYYCLPVLKREEHRLALNAAATSGNPQFFLGTDSAPHAQNKKEAACGCAGIFSAPLAIELYARAFEANNALDKLEAFASFFGADFYALKRNTQTITLQKKQWTVPQSYPFLDGDIVPLHAGETEDWQLLTGQK</sequence>
<keyword evidence="4" id="KW-0479">Metal-binding</keyword>